<dbReference type="GO" id="GO:0046920">
    <property type="term" value="F:alpha-(1-&gt;3)-fucosyltransferase activity"/>
    <property type="evidence" value="ECO:0007669"/>
    <property type="project" value="TreeGrafter"/>
</dbReference>
<feature type="compositionally biased region" description="Basic residues" evidence="6">
    <location>
        <begin position="225"/>
        <end position="236"/>
    </location>
</feature>
<dbReference type="OMA" id="HEHDIGS"/>
<dbReference type="Proteomes" id="UP000266841">
    <property type="component" value="Unassembled WGS sequence"/>
</dbReference>
<keyword evidence="9" id="KW-1185">Reference proteome</keyword>
<dbReference type="Gene3D" id="3.40.50.11660">
    <property type="entry name" value="Glycosyl transferase family 10, C-terminal domain"/>
    <property type="match status" value="1"/>
</dbReference>
<name>K0SGJ3_THAOC</name>
<comment type="pathway">
    <text evidence="1">Protein modification; protein glycosylation.</text>
</comment>
<keyword evidence="5" id="KW-0333">Golgi apparatus</keyword>
<evidence type="ECO:0000256" key="5">
    <source>
        <dbReference type="RuleBase" id="RU003832"/>
    </source>
</evidence>
<protein>
    <recommendedName>
        <fullName evidence="5">Fucosyltransferase</fullName>
        <ecNumber evidence="5">2.4.1.-</ecNumber>
    </recommendedName>
</protein>
<evidence type="ECO:0000313" key="8">
    <source>
        <dbReference type="EMBL" id="EJK64495.1"/>
    </source>
</evidence>
<keyword evidence="5" id="KW-0812">Transmembrane</keyword>
<comment type="subcellular location">
    <subcellularLocation>
        <location evidence="5">Golgi apparatus</location>
        <location evidence="5">Golgi stack membrane</location>
        <topology evidence="5">Single-pass type II membrane protein</topology>
    </subcellularLocation>
</comment>
<accession>K0SGJ3</accession>
<keyword evidence="4 5" id="KW-0808">Transferase</keyword>
<dbReference type="PANTHER" id="PTHR11929">
    <property type="entry name" value="ALPHA- 1,3 -FUCOSYLTRANSFERASE"/>
    <property type="match status" value="1"/>
</dbReference>
<organism evidence="8 9">
    <name type="scientific">Thalassiosira oceanica</name>
    <name type="common">Marine diatom</name>
    <dbReference type="NCBI Taxonomy" id="159749"/>
    <lineage>
        <taxon>Eukaryota</taxon>
        <taxon>Sar</taxon>
        <taxon>Stramenopiles</taxon>
        <taxon>Ochrophyta</taxon>
        <taxon>Bacillariophyta</taxon>
        <taxon>Coscinodiscophyceae</taxon>
        <taxon>Thalassiosirophycidae</taxon>
        <taxon>Thalassiosirales</taxon>
        <taxon>Thalassiosiraceae</taxon>
        <taxon>Thalassiosira</taxon>
    </lineage>
</organism>
<gene>
    <name evidence="8" type="ORF">THAOC_14764</name>
</gene>
<evidence type="ECO:0000256" key="4">
    <source>
        <dbReference type="ARBA" id="ARBA00022679"/>
    </source>
</evidence>
<evidence type="ECO:0000259" key="7">
    <source>
        <dbReference type="Pfam" id="PF00852"/>
    </source>
</evidence>
<comment type="similarity">
    <text evidence="2 5">Belongs to the glycosyltransferase 10 family.</text>
</comment>
<keyword evidence="5" id="KW-0472">Membrane</keyword>
<comment type="caution">
    <text evidence="8">The sequence shown here is derived from an EMBL/GenBank/DDBJ whole genome shotgun (WGS) entry which is preliminary data.</text>
</comment>
<feature type="region of interest" description="Disordered" evidence="6">
    <location>
        <begin position="211"/>
        <end position="257"/>
    </location>
</feature>
<evidence type="ECO:0000256" key="1">
    <source>
        <dbReference type="ARBA" id="ARBA00004922"/>
    </source>
</evidence>
<dbReference type="OrthoDB" id="427096at2759"/>
<dbReference type="Pfam" id="PF00852">
    <property type="entry name" value="Glyco_transf_10"/>
    <property type="match status" value="1"/>
</dbReference>
<dbReference type="InterPro" id="IPR055270">
    <property type="entry name" value="Glyco_tran_10_C"/>
</dbReference>
<evidence type="ECO:0000256" key="2">
    <source>
        <dbReference type="ARBA" id="ARBA00008919"/>
    </source>
</evidence>
<dbReference type="InterPro" id="IPR038577">
    <property type="entry name" value="GT10-like_C_sf"/>
</dbReference>
<dbReference type="UniPathway" id="UPA00378"/>
<dbReference type="eggNOG" id="ENOG502SVBH">
    <property type="taxonomic scope" value="Eukaryota"/>
</dbReference>
<sequence>MDSFQNSNYDIDVLVRLLFFSQLSEYKPCERVTGCPGNPDTTFLCMVGYKFHINMENTQIDGYVTEKLFNGALGSGVPIYFGAPDVGKYANDNSFVHCIVNRSVIEEMRTYYPRGPKPRQFLFSNSSKPTNDELRAWADGYLRPELEPCVQRVIELDRDEEQYSKMLREPFVVNNEVMSGEYSGRGVSLALDFLGDNDTEKQFGMQQYLHEHDIGSSEVGAKPPKPQKRREKKKRKEKGERVRGQKKKKKRKDRGERVIKQMFTAWSDEFTSGLAVLDSAP</sequence>
<feature type="domain" description="Fucosyltransferase C-terminal" evidence="7">
    <location>
        <begin position="38"/>
        <end position="98"/>
    </location>
</feature>
<evidence type="ECO:0000256" key="6">
    <source>
        <dbReference type="SAM" id="MobiDB-lite"/>
    </source>
</evidence>
<keyword evidence="3 5" id="KW-0328">Glycosyltransferase</keyword>
<dbReference type="EC" id="2.4.1.-" evidence="5"/>
<reference evidence="8 9" key="1">
    <citation type="journal article" date="2012" name="Genome Biol.">
        <title>Genome and low-iron response of an oceanic diatom adapted to chronic iron limitation.</title>
        <authorList>
            <person name="Lommer M."/>
            <person name="Specht M."/>
            <person name="Roy A.S."/>
            <person name="Kraemer L."/>
            <person name="Andreson R."/>
            <person name="Gutowska M.A."/>
            <person name="Wolf J."/>
            <person name="Bergner S.V."/>
            <person name="Schilhabel M.B."/>
            <person name="Klostermeier U.C."/>
            <person name="Beiko R.G."/>
            <person name="Rosenstiel P."/>
            <person name="Hippler M."/>
            <person name="Laroche J."/>
        </authorList>
    </citation>
    <scope>NUCLEOTIDE SEQUENCE [LARGE SCALE GENOMIC DNA]</scope>
    <source>
        <strain evidence="8 9">CCMP1005</strain>
    </source>
</reference>
<evidence type="ECO:0000256" key="3">
    <source>
        <dbReference type="ARBA" id="ARBA00022676"/>
    </source>
</evidence>
<dbReference type="AlphaFoldDB" id="K0SGJ3"/>
<dbReference type="GO" id="GO:0032580">
    <property type="term" value="C:Golgi cisterna membrane"/>
    <property type="evidence" value="ECO:0007669"/>
    <property type="project" value="UniProtKB-SubCell"/>
</dbReference>
<evidence type="ECO:0000313" key="9">
    <source>
        <dbReference type="Proteomes" id="UP000266841"/>
    </source>
</evidence>
<dbReference type="EMBL" id="AGNL01017195">
    <property type="protein sequence ID" value="EJK64495.1"/>
    <property type="molecule type" value="Genomic_DNA"/>
</dbReference>
<proteinExistence type="inferred from homology"/>
<dbReference type="SUPFAM" id="SSF53756">
    <property type="entry name" value="UDP-Glycosyltransferase/glycogen phosphorylase"/>
    <property type="match status" value="1"/>
</dbReference>
<dbReference type="InterPro" id="IPR001503">
    <property type="entry name" value="Glyco_trans_10"/>
</dbReference>
<dbReference type="PANTHER" id="PTHR11929:SF194">
    <property type="entry name" value="ALPHA-(1,3)-FUCOSYLTRANSFERASE 10"/>
    <property type="match status" value="1"/>
</dbReference>